<comment type="similarity">
    <text evidence="19">Belongs to the protein kinase superfamily. Ser/Thr protein kinase family.</text>
</comment>
<keyword evidence="12 22" id="KW-1133">Transmembrane helix</keyword>
<accession>A0A811N9G2</accession>
<evidence type="ECO:0000256" key="10">
    <source>
        <dbReference type="ARBA" id="ARBA00022777"/>
    </source>
</evidence>
<evidence type="ECO:0000256" key="19">
    <source>
        <dbReference type="PIRNR" id="PIRNR000641"/>
    </source>
</evidence>
<keyword evidence="15" id="KW-0675">Receptor</keyword>
<dbReference type="SMART" id="SM00473">
    <property type="entry name" value="PAN_AP"/>
    <property type="match status" value="1"/>
</dbReference>
<keyword evidence="7 23" id="KW-0732">Signal</keyword>
<evidence type="ECO:0000259" key="25">
    <source>
        <dbReference type="PROSITE" id="PS50026"/>
    </source>
</evidence>
<dbReference type="Pfam" id="PF08276">
    <property type="entry name" value="PAN_2"/>
    <property type="match status" value="1"/>
</dbReference>
<keyword evidence="9 19" id="KW-0547">Nucleotide-binding</keyword>
<dbReference type="InterPro" id="IPR011009">
    <property type="entry name" value="Kinase-like_dom_sf"/>
</dbReference>
<evidence type="ECO:0000259" key="26">
    <source>
        <dbReference type="PROSITE" id="PS50927"/>
    </source>
</evidence>
<evidence type="ECO:0000256" key="2">
    <source>
        <dbReference type="ARBA" id="ARBA00022475"/>
    </source>
</evidence>
<dbReference type="EC" id="2.7.11.1" evidence="19"/>
<dbReference type="PANTHER" id="PTHR27002">
    <property type="entry name" value="RECEPTOR-LIKE SERINE/THREONINE-PROTEIN KINASE SD1-8"/>
    <property type="match status" value="1"/>
</dbReference>
<sequence length="849" mass="91889">MAAGARPPLALLLPLFVTFFSSPASAADTITANSSLSDGQTLVSTTGVFQLGFFTPADSTARFLGIWYMGLAPQTVVWVANREAPITGATASLAINGTGSLVLADPSGRVFWSSPPPSNVSSTGAAPVAAQLLDSGNFVLRGGGGAGAGAVLWQSFDYPSDTLLPGMKLGWDLTTGLDRHLTTWRSPGDPSLGDYTFGFDLRGVPEGFIRRDGTVPVYRNGPWNGLQFSGEPEMEPNNSNFQFEFVDNASDVYYTFLVDGGNGGGVVSRFVLNQSSVQRYVWPPGGQGWSLYWSLPRDQCDNYGHCGAFGVCDTSSGSATCACVRGFTPASPRDWELRDSSAGCRRVTPLNCTGDGFLQLRGVKLPDTTNATEDAAITVDQCRQRCLANCSCLAYAASNIKGGDSGCIVWSSLLVDIRHFPSGGQDLFVRLAASDLPSNGDGSRKKNIVVAVLVSLSAILLFGFGGFFIWNKLFRNKGRFQSVQRFSSFDSNVLLTPVQLQDRSKEDEAGQSSDLNVTLFDMDAIAFSTDNFAAWNKLGEGGFGVVYKGKLEGGQTVAVKRLSKYSTQGLGEFKNEVMLIAKLQHVNLVRLLGCCVHGEERMLVYEYMENKSLDNFIFDKNRSAQLHWSKRFDIILGIARGLLYLHQDSRYKVIHRDLKAGNILLDKDMNPKISDFGVARIFGDDTDSHTRKVVGTYGYMSPEYAMDGVFSVKSDVFSFGVLVLEIISGRKNRGMYSSGEQTSVLSQAWRLWREGNALALLDEAVARAGTHRTSEVLRCVQVALLCVQERPDDRPHMAAVFLALGNPGAVLSQPRHPGYCSDRGSASTDGEGSTTCTVNDVTVTIVEGR</sequence>
<dbReference type="EMBL" id="CAJGYO010000003">
    <property type="protein sequence ID" value="CAD6217707.1"/>
    <property type="molecule type" value="Genomic_DNA"/>
</dbReference>
<reference evidence="28" key="1">
    <citation type="submission" date="2020-10" db="EMBL/GenBank/DDBJ databases">
        <authorList>
            <person name="Han B."/>
            <person name="Lu T."/>
            <person name="Zhao Q."/>
            <person name="Huang X."/>
            <person name="Zhao Y."/>
        </authorList>
    </citation>
    <scope>NUCLEOTIDE SEQUENCE</scope>
</reference>
<comment type="catalytic activity">
    <reaction evidence="18 19">
        <text>L-seryl-[protein] + ATP = O-phospho-L-seryl-[protein] + ADP + H(+)</text>
        <dbReference type="Rhea" id="RHEA:17989"/>
        <dbReference type="Rhea" id="RHEA-COMP:9863"/>
        <dbReference type="Rhea" id="RHEA-COMP:11604"/>
        <dbReference type="ChEBI" id="CHEBI:15378"/>
        <dbReference type="ChEBI" id="CHEBI:29999"/>
        <dbReference type="ChEBI" id="CHEBI:30616"/>
        <dbReference type="ChEBI" id="CHEBI:83421"/>
        <dbReference type="ChEBI" id="CHEBI:456216"/>
        <dbReference type="EC" id="2.7.11.1"/>
    </reaction>
</comment>
<keyword evidence="11 19" id="KW-0067">ATP-binding</keyword>
<evidence type="ECO:0000256" key="6">
    <source>
        <dbReference type="ARBA" id="ARBA00022692"/>
    </source>
</evidence>
<evidence type="ECO:0000256" key="21">
    <source>
        <dbReference type="PROSITE-ProRule" id="PRU10141"/>
    </source>
</evidence>
<dbReference type="InterPro" id="IPR001245">
    <property type="entry name" value="Ser-Thr/Tyr_kinase_cat_dom"/>
</dbReference>
<dbReference type="Gene3D" id="2.90.10.10">
    <property type="entry name" value="Bulb-type lectin domain"/>
    <property type="match status" value="1"/>
</dbReference>
<evidence type="ECO:0000256" key="12">
    <source>
        <dbReference type="ARBA" id="ARBA00022989"/>
    </source>
</evidence>
<evidence type="ECO:0000256" key="17">
    <source>
        <dbReference type="ARBA" id="ARBA00047899"/>
    </source>
</evidence>
<evidence type="ECO:0000256" key="16">
    <source>
        <dbReference type="ARBA" id="ARBA00023180"/>
    </source>
</evidence>
<dbReference type="OrthoDB" id="4062651at2759"/>
<dbReference type="Pfam" id="PF00954">
    <property type="entry name" value="S_locus_glycop"/>
    <property type="match status" value="1"/>
</dbReference>
<dbReference type="PROSITE" id="PS50948">
    <property type="entry name" value="PAN"/>
    <property type="match status" value="1"/>
</dbReference>
<dbReference type="CDD" id="cd00028">
    <property type="entry name" value="B_lectin"/>
    <property type="match status" value="1"/>
</dbReference>
<keyword evidence="29" id="KW-1185">Reference proteome</keyword>
<keyword evidence="6 22" id="KW-0812">Transmembrane</keyword>
<dbReference type="GO" id="GO:0030246">
    <property type="term" value="F:carbohydrate binding"/>
    <property type="evidence" value="ECO:0007669"/>
    <property type="project" value="UniProtKB-KW"/>
</dbReference>
<dbReference type="InterPro" id="IPR008271">
    <property type="entry name" value="Ser/Thr_kinase_AS"/>
</dbReference>
<keyword evidence="4 20" id="KW-0245">EGF-like domain</keyword>
<dbReference type="PROSITE" id="PS50927">
    <property type="entry name" value="BULB_LECTIN"/>
    <property type="match status" value="1"/>
</dbReference>
<dbReference type="PROSITE" id="PS00107">
    <property type="entry name" value="PROTEIN_KINASE_ATP"/>
    <property type="match status" value="1"/>
</dbReference>
<evidence type="ECO:0000256" key="14">
    <source>
        <dbReference type="ARBA" id="ARBA00023157"/>
    </source>
</evidence>
<dbReference type="InterPro" id="IPR021820">
    <property type="entry name" value="S-locus_recpt_kinase_C"/>
</dbReference>
<dbReference type="Pfam" id="PF01453">
    <property type="entry name" value="B_lectin"/>
    <property type="match status" value="1"/>
</dbReference>
<keyword evidence="8" id="KW-0430">Lectin</keyword>
<evidence type="ECO:0000256" key="23">
    <source>
        <dbReference type="SAM" id="SignalP"/>
    </source>
</evidence>
<dbReference type="InterPro" id="IPR036426">
    <property type="entry name" value="Bulb-type_lectin_dom_sf"/>
</dbReference>
<protein>
    <recommendedName>
        <fullName evidence="19">Receptor-like serine/threonine-protein kinase</fullName>
        <ecNumber evidence="19">2.7.11.1</ecNumber>
    </recommendedName>
</protein>
<evidence type="ECO:0000256" key="18">
    <source>
        <dbReference type="ARBA" id="ARBA00048679"/>
    </source>
</evidence>
<dbReference type="Pfam" id="PF11883">
    <property type="entry name" value="DUF3403"/>
    <property type="match status" value="1"/>
</dbReference>
<dbReference type="InterPro" id="IPR001480">
    <property type="entry name" value="Bulb-type_lectin_dom"/>
</dbReference>
<dbReference type="FunFam" id="2.90.10.10:FF:000003">
    <property type="entry name" value="G-type lectin S-receptor-like serine/threonine-protein kinase"/>
    <property type="match status" value="1"/>
</dbReference>
<evidence type="ECO:0000256" key="4">
    <source>
        <dbReference type="ARBA" id="ARBA00022536"/>
    </source>
</evidence>
<keyword evidence="10 19" id="KW-0418">Kinase</keyword>
<evidence type="ECO:0000313" key="29">
    <source>
        <dbReference type="Proteomes" id="UP000604825"/>
    </source>
</evidence>
<comment type="caution">
    <text evidence="20">Lacks conserved residue(s) required for the propagation of feature annotation.</text>
</comment>
<dbReference type="Gene3D" id="1.10.510.10">
    <property type="entry name" value="Transferase(Phosphotransferase) domain 1"/>
    <property type="match status" value="1"/>
</dbReference>
<dbReference type="Gene3D" id="3.30.200.20">
    <property type="entry name" value="Phosphorylase Kinase, domain 1"/>
    <property type="match status" value="1"/>
</dbReference>
<dbReference type="InterPro" id="IPR017441">
    <property type="entry name" value="Protein_kinase_ATP_BS"/>
</dbReference>
<dbReference type="GO" id="GO:0045087">
    <property type="term" value="P:innate immune response"/>
    <property type="evidence" value="ECO:0007669"/>
    <property type="project" value="UniProtKB-ARBA"/>
</dbReference>
<dbReference type="GO" id="GO:0048544">
    <property type="term" value="P:recognition of pollen"/>
    <property type="evidence" value="ECO:0007669"/>
    <property type="project" value="InterPro"/>
</dbReference>
<dbReference type="InterPro" id="IPR024171">
    <property type="entry name" value="SRK-like_kinase"/>
</dbReference>
<evidence type="ECO:0000313" key="28">
    <source>
        <dbReference type="EMBL" id="CAD6217707.1"/>
    </source>
</evidence>
<gene>
    <name evidence="28" type="ORF">NCGR_LOCUS11675</name>
</gene>
<dbReference type="PROSITE" id="PS50026">
    <property type="entry name" value="EGF_3"/>
    <property type="match status" value="1"/>
</dbReference>
<keyword evidence="13 22" id="KW-0472">Membrane</keyword>
<comment type="catalytic activity">
    <reaction evidence="17 19">
        <text>L-threonyl-[protein] + ATP = O-phospho-L-threonyl-[protein] + ADP + H(+)</text>
        <dbReference type="Rhea" id="RHEA:46608"/>
        <dbReference type="Rhea" id="RHEA-COMP:11060"/>
        <dbReference type="Rhea" id="RHEA-COMP:11605"/>
        <dbReference type="ChEBI" id="CHEBI:15378"/>
        <dbReference type="ChEBI" id="CHEBI:30013"/>
        <dbReference type="ChEBI" id="CHEBI:30616"/>
        <dbReference type="ChEBI" id="CHEBI:61977"/>
        <dbReference type="ChEBI" id="CHEBI:456216"/>
        <dbReference type="EC" id="2.7.11.1"/>
    </reaction>
</comment>
<name>A0A811N9G2_9POAL</name>
<dbReference type="FunFam" id="1.10.510.10:FF:000345">
    <property type="entry name" value="G-type lectin S-receptor-like serine/threonine-protein kinase"/>
    <property type="match status" value="1"/>
</dbReference>
<dbReference type="SUPFAM" id="SSF56112">
    <property type="entry name" value="Protein kinase-like (PK-like)"/>
    <property type="match status" value="1"/>
</dbReference>
<keyword evidence="3 19" id="KW-0723">Serine/threonine-protein kinase</keyword>
<dbReference type="InterPro" id="IPR000742">
    <property type="entry name" value="EGF"/>
</dbReference>
<dbReference type="CDD" id="cd14066">
    <property type="entry name" value="STKc_IRAK"/>
    <property type="match status" value="1"/>
</dbReference>
<dbReference type="PROSITE" id="PS50011">
    <property type="entry name" value="PROTEIN_KINASE_DOM"/>
    <property type="match status" value="1"/>
</dbReference>
<dbReference type="CDD" id="cd00053">
    <property type="entry name" value="EGF"/>
    <property type="match status" value="1"/>
</dbReference>
<feature type="domain" description="EGF-like" evidence="25">
    <location>
        <begin position="296"/>
        <end position="333"/>
    </location>
</feature>
<keyword evidence="14" id="KW-1015">Disulfide bond</keyword>
<evidence type="ECO:0000256" key="13">
    <source>
        <dbReference type="ARBA" id="ARBA00023136"/>
    </source>
</evidence>
<evidence type="ECO:0000256" key="15">
    <source>
        <dbReference type="ARBA" id="ARBA00023170"/>
    </source>
</evidence>
<keyword evidence="5 19" id="KW-0808">Transferase</keyword>
<feature type="transmembrane region" description="Helical" evidence="22">
    <location>
        <begin position="448"/>
        <end position="470"/>
    </location>
</feature>
<dbReference type="GO" id="GO:0004674">
    <property type="term" value="F:protein serine/threonine kinase activity"/>
    <property type="evidence" value="ECO:0007669"/>
    <property type="project" value="UniProtKB-KW"/>
</dbReference>
<dbReference type="PANTHER" id="PTHR27002:SF443">
    <property type="entry name" value="RECEPTOR-LIKE SERINE_THREONINE-PROTEIN KINASE"/>
    <property type="match status" value="1"/>
</dbReference>
<evidence type="ECO:0000256" key="3">
    <source>
        <dbReference type="ARBA" id="ARBA00022527"/>
    </source>
</evidence>
<dbReference type="AlphaFoldDB" id="A0A811N9G2"/>
<dbReference type="SMART" id="SM00220">
    <property type="entry name" value="S_TKc"/>
    <property type="match status" value="1"/>
</dbReference>
<keyword evidence="2" id="KW-1003">Cell membrane</keyword>
<feature type="domain" description="Apple" evidence="27">
    <location>
        <begin position="352"/>
        <end position="432"/>
    </location>
</feature>
<feature type="domain" description="Protein kinase" evidence="24">
    <location>
        <begin position="532"/>
        <end position="819"/>
    </location>
</feature>
<dbReference type="InterPro" id="IPR003609">
    <property type="entry name" value="Pan_app"/>
</dbReference>
<evidence type="ECO:0000256" key="9">
    <source>
        <dbReference type="ARBA" id="ARBA00022741"/>
    </source>
</evidence>
<dbReference type="InterPro" id="IPR000858">
    <property type="entry name" value="S_locus_glycoprot_dom"/>
</dbReference>
<feature type="signal peptide" evidence="23">
    <location>
        <begin position="1"/>
        <end position="26"/>
    </location>
</feature>
<proteinExistence type="inferred from homology"/>
<evidence type="ECO:0000256" key="5">
    <source>
        <dbReference type="ARBA" id="ARBA00022679"/>
    </source>
</evidence>
<keyword evidence="16" id="KW-0325">Glycoprotein</keyword>
<dbReference type="FunFam" id="3.30.200.20:FF:000418">
    <property type="entry name" value="G-type lectin S-receptor-like serine/threonine-protein kinase"/>
    <property type="match status" value="1"/>
</dbReference>
<dbReference type="PROSITE" id="PS00108">
    <property type="entry name" value="PROTEIN_KINASE_ST"/>
    <property type="match status" value="1"/>
</dbReference>
<dbReference type="CDD" id="cd01098">
    <property type="entry name" value="PAN_AP_plant"/>
    <property type="match status" value="1"/>
</dbReference>
<dbReference type="GO" id="GO:0005886">
    <property type="term" value="C:plasma membrane"/>
    <property type="evidence" value="ECO:0007669"/>
    <property type="project" value="UniProtKB-SubCell"/>
</dbReference>
<dbReference type="SUPFAM" id="SSF51110">
    <property type="entry name" value="alpha-D-mannose-specific plant lectins"/>
    <property type="match status" value="1"/>
</dbReference>
<evidence type="ECO:0000259" key="27">
    <source>
        <dbReference type="PROSITE" id="PS50948"/>
    </source>
</evidence>
<feature type="binding site" evidence="21">
    <location>
        <position position="560"/>
    </location>
    <ligand>
        <name>ATP</name>
        <dbReference type="ChEBI" id="CHEBI:30616"/>
    </ligand>
</feature>
<evidence type="ECO:0000256" key="8">
    <source>
        <dbReference type="ARBA" id="ARBA00022734"/>
    </source>
</evidence>
<dbReference type="GO" id="GO:0031625">
    <property type="term" value="F:ubiquitin protein ligase binding"/>
    <property type="evidence" value="ECO:0007669"/>
    <property type="project" value="UniProtKB-ARBA"/>
</dbReference>
<dbReference type="SMART" id="SM00108">
    <property type="entry name" value="B_lectin"/>
    <property type="match status" value="1"/>
</dbReference>
<comment type="subcellular location">
    <subcellularLocation>
        <location evidence="1">Cell membrane</location>
        <topology evidence="1">Single-pass type I membrane protein</topology>
    </subcellularLocation>
</comment>
<dbReference type="GO" id="GO:0005524">
    <property type="term" value="F:ATP binding"/>
    <property type="evidence" value="ECO:0007669"/>
    <property type="project" value="UniProtKB-UniRule"/>
</dbReference>
<feature type="domain" description="Bulb-type lectin" evidence="26">
    <location>
        <begin position="27"/>
        <end position="153"/>
    </location>
</feature>
<evidence type="ECO:0000256" key="1">
    <source>
        <dbReference type="ARBA" id="ARBA00004251"/>
    </source>
</evidence>
<evidence type="ECO:0000256" key="7">
    <source>
        <dbReference type="ARBA" id="ARBA00022729"/>
    </source>
</evidence>
<organism evidence="28 29">
    <name type="scientific">Miscanthus lutarioriparius</name>
    <dbReference type="NCBI Taxonomy" id="422564"/>
    <lineage>
        <taxon>Eukaryota</taxon>
        <taxon>Viridiplantae</taxon>
        <taxon>Streptophyta</taxon>
        <taxon>Embryophyta</taxon>
        <taxon>Tracheophyta</taxon>
        <taxon>Spermatophyta</taxon>
        <taxon>Magnoliopsida</taxon>
        <taxon>Liliopsida</taxon>
        <taxon>Poales</taxon>
        <taxon>Poaceae</taxon>
        <taxon>PACMAD clade</taxon>
        <taxon>Panicoideae</taxon>
        <taxon>Andropogonodae</taxon>
        <taxon>Andropogoneae</taxon>
        <taxon>Saccharinae</taxon>
        <taxon>Miscanthus</taxon>
    </lineage>
</organism>
<dbReference type="Proteomes" id="UP000604825">
    <property type="component" value="Unassembled WGS sequence"/>
</dbReference>
<evidence type="ECO:0000256" key="11">
    <source>
        <dbReference type="ARBA" id="ARBA00022840"/>
    </source>
</evidence>
<feature type="chain" id="PRO_5032281036" description="Receptor-like serine/threonine-protein kinase" evidence="23">
    <location>
        <begin position="27"/>
        <end position="849"/>
    </location>
</feature>
<dbReference type="InterPro" id="IPR000719">
    <property type="entry name" value="Prot_kinase_dom"/>
</dbReference>
<evidence type="ECO:0000256" key="22">
    <source>
        <dbReference type="SAM" id="Phobius"/>
    </source>
</evidence>
<dbReference type="Pfam" id="PF07714">
    <property type="entry name" value="PK_Tyr_Ser-Thr"/>
    <property type="match status" value="1"/>
</dbReference>
<evidence type="ECO:0000259" key="24">
    <source>
        <dbReference type="PROSITE" id="PS50011"/>
    </source>
</evidence>
<evidence type="ECO:0000256" key="20">
    <source>
        <dbReference type="PROSITE-ProRule" id="PRU00076"/>
    </source>
</evidence>
<comment type="caution">
    <text evidence="28">The sequence shown here is derived from an EMBL/GenBank/DDBJ whole genome shotgun (WGS) entry which is preliminary data.</text>
</comment>
<dbReference type="PIRSF" id="PIRSF000641">
    <property type="entry name" value="SRK"/>
    <property type="match status" value="1"/>
</dbReference>